<dbReference type="OrthoDB" id="19690at2759"/>
<dbReference type="Proteomes" id="UP000094236">
    <property type="component" value="Unassembled WGS sequence"/>
</dbReference>
<evidence type="ECO:0000313" key="1">
    <source>
        <dbReference type="EMBL" id="ODV97024.1"/>
    </source>
</evidence>
<reference evidence="2" key="1">
    <citation type="submission" date="2016-05" db="EMBL/GenBank/DDBJ databases">
        <title>Comparative genomics of biotechnologically important yeasts.</title>
        <authorList>
            <consortium name="DOE Joint Genome Institute"/>
            <person name="Riley R."/>
            <person name="Haridas S."/>
            <person name="Wolfe K.H."/>
            <person name="Lopes M.R."/>
            <person name="Hittinger C.T."/>
            <person name="Goker M."/>
            <person name="Salamov A."/>
            <person name="Wisecaver J."/>
            <person name="Long T.M."/>
            <person name="Aerts A.L."/>
            <person name="Barry K."/>
            <person name="Choi C."/>
            <person name="Clum A."/>
            <person name="Coughlan A.Y."/>
            <person name="Deshpande S."/>
            <person name="Douglass A.P."/>
            <person name="Hanson S.J."/>
            <person name="Klenk H.-P."/>
            <person name="Labutti K."/>
            <person name="Lapidus A."/>
            <person name="Lindquist E."/>
            <person name="Lipzen A."/>
            <person name="Meier-Kolthoff J.P."/>
            <person name="Ohm R.A."/>
            <person name="Otillar R.P."/>
            <person name="Pangilinan J."/>
            <person name="Peng Y."/>
            <person name="Rokas A."/>
            <person name="Rosa C.A."/>
            <person name="Scheuner C."/>
            <person name="Sibirny A.A."/>
            <person name="Slot J.C."/>
            <person name="Stielow J.B."/>
            <person name="Sun H."/>
            <person name="Kurtzman C.P."/>
            <person name="Blackwell M."/>
            <person name="Grigoriev I.V."/>
            <person name="Jeffries T.W."/>
        </authorList>
    </citation>
    <scope>NUCLEOTIDE SEQUENCE [LARGE SCALE GENOMIC DNA]</scope>
    <source>
        <strain evidence="2">NRRL Y-2460</strain>
    </source>
</reference>
<dbReference type="Gene3D" id="3.40.30.10">
    <property type="entry name" value="Glutaredoxin"/>
    <property type="match status" value="1"/>
</dbReference>
<organism evidence="1 2">
    <name type="scientific">Pachysolen tannophilus NRRL Y-2460</name>
    <dbReference type="NCBI Taxonomy" id="669874"/>
    <lineage>
        <taxon>Eukaryota</taxon>
        <taxon>Fungi</taxon>
        <taxon>Dikarya</taxon>
        <taxon>Ascomycota</taxon>
        <taxon>Saccharomycotina</taxon>
        <taxon>Pichiomycetes</taxon>
        <taxon>Pachysolenaceae</taxon>
        <taxon>Pachysolen</taxon>
    </lineage>
</organism>
<evidence type="ECO:0008006" key="3">
    <source>
        <dbReference type="Google" id="ProtNLM"/>
    </source>
</evidence>
<evidence type="ECO:0000313" key="2">
    <source>
        <dbReference type="Proteomes" id="UP000094236"/>
    </source>
</evidence>
<name>A0A1E4TZ61_PACTA</name>
<sequence length="172" mass="19748">MTPISPISKKLLYGTGGVAISGLGLARYFNWWPFNLQLGPLLTPPNDTKQGNRIFLPIRYADELYPILMQKPPLLLNFTYRRNPECDKLTGALQRIVALETDKKINLVDIEASEPGTRELMLEYRVDHVPMVVALRKQLIVDSYIDKNLTQDPNKEVDWINLKNWIENIAQD</sequence>
<dbReference type="SUPFAM" id="SSF52833">
    <property type="entry name" value="Thioredoxin-like"/>
    <property type="match status" value="1"/>
</dbReference>
<proteinExistence type="predicted"/>
<accession>A0A1E4TZ61</accession>
<dbReference type="EMBL" id="KV454012">
    <property type="protein sequence ID" value="ODV97024.1"/>
    <property type="molecule type" value="Genomic_DNA"/>
</dbReference>
<dbReference type="AlphaFoldDB" id="A0A1E4TZ61"/>
<keyword evidence="2" id="KW-1185">Reference proteome</keyword>
<protein>
    <recommendedName>
        <fullName evidence="3">Thioredoxin domain-containing protein</fullName>
    </recommendedName>
</protein>
<gene>
    <name evidence="1" type="ORF">PACTADRAFT_32521</name>
</gene>
<dbReference type="InterPro" id="IPR036249">
    <property type="entry name" value="Thioredoxin-like_sf"/>
</dbReference>